<proteinExistence type="predicted"/>
<keyword evidence="2" id="KW-1185">Reference proteome</keyword>
<dbReference type="EMBL" id="CP042436">
    <property type="protein sequence ID" value="QEC65547.1"/>
    <property type="molecule type" value="Genomic_DNA"/>
</dbReference>
<name>A0A5B8V1Z2_9SPHI</name>
<dbReference type="RefSeq" id="WP_147034372.1">
    <property type="nucleotide sequence ID" value="NZ_CP042436.1"/>
</dbReference>
<evidence type="ECO:0000313" key="1">
    <source>
        <dbReference type="EMBL" id="QEC65547.1"/>
    </source>
</evidence>
<evidence type="ECO:0000313" key="2">
    <source>
        <dbReference type="Proteomes" id="UP000321479"/>
    </source>
</evidence>
<dbReference type="AlphaFoldDB" id="A0A5B8V1Z2"/>
<dbReference type="OrthoDB" id="9765809at2"/>
<protein>
    <submittedName>
        <fullName evidence="1">Uncharacterized protein</fullName>
    </submittedName>
</protein>
<accession>A0A5B8V1Z2</accession>
<organism evidence="1 2">
    <name type="scientific">Mucilaginibacter ginsenosidivorans</name>
    <dbReference type="NCBI Taxonomy" id="398053"/>
    <lineage>
        <taxon>Bacteria</taxon>
        <taxon>Pseudomonadati</taxon>
        <taxon>Bacteroidota</taxon>
        <taxon>Sphingobacteriia</taxon>
        <taxon>Sphingobacteriales</taxon>
        <taxon>Sphingobacteriaceae</taxon>
        <taxon>Mucilaginibacter</taxon>
    </lineage>
</organism>
<dbReference type="KEGG" id="mgin:FRZ54_24235"/>
<reference evidence="1 2" key="1">
    <citation type="journal article" date="2017" name="Curr. Microbiol.">
        <title>Mucilaginibacter ginsenosidivorans sp. nov., Isolated from Soil of Ginseng Field.</title>
        <authorList>
            <person name="Kim M.M."/>
            <person name="Siddiqi M.Z."/>
            <person name="Im W.T."/>
        </authorList>
    </citation>
    <scope>NUCLEOTIDE SEQUENCE [LARGE SCALE GENOMIC DNA]</scope>
    <source>
        <strain evidence="1 2">Gsoil 3017</strain>
    </source>
</reference>
<dbReference type="Proteomes" id="UP000321479">
    <property type="component" value="Chromosome"/>
</dbReference>
<gene>
    <name evidence="1" type="ORF">FRZ54_24235</name>
</gene>
<sequence>MKRYTIKTNYLKTIDWLNGKIVDWVSAGQQYSLDGEKKQLAQYHYAFNFDGSITSPDGQYAFVFKRLGTKGLLLKNGELLREINRTYYCAESYEYPAAFFVFNNVTYLVHCPIDYCQLDFENVETGEIVTNIPGRNPSDIFHSRLSISPNNKYLMVCGWVWHPIDRVELFDIEACLKDPLLLDSSSMYPDFGTEINTASFIDNERILIAASDEELFDRKKPPALPQKHIAIWRFLHNDLSAPVKVDGEFGNLFPINDSRAWDMYKFPKIINTETGEIESKIQDIDSGLQASSIFSNSITNSPQIQFDRQTGQIAIRVDSMTIEILAPK</sequence>